<dbReference type="Proteomes" id="UP000828768">
    <property type="component" value="Segment"/>
</dbReference>
<proteinExistence type="predicted"/>
<evidence type="ECO:0000313" key="3">
    <source>
        <dbReference type="Proteomes" id="UP000828768"/>
    </source>
</evidence>
<organism evidence="2 3">
    <name type="scientific">Synechococcus T7-like virus S-TIP28</name>
    <dbReference type="NCBI Taxonomy" id="1332140"/>
    <lineage>
        <taxon>Viruses</taxon>
        <taxon>Duplodnaviria</taxon>
        <taxon>Heunggongvirae</taxon>
        <taxon>Uroviricota</taxon>
        <taxon>Caudoviricetes</taxon>
        <taxon>Autographivirales</taxon>
        <taxon>Autographivirales incertae sedis</taxon>
        <taxon>Tiranvirus</taxon>
        <taxon>Tiranvirus STIP28</taxon>
    </lineage>
</organism>
<protein>
    <submittedName>
        <fullName evidence="2">Uncharacterized protein</fullName>
    </submittedName>
</protein>
<evidence type="ECO:0000313" key="2">
    <source>
        <dbReference type="EMBL" id="UAW01043.1"/>
    </source>
</evidence>
<reference evidence="2" key="1">
    <citation type="submission" date="2021-08" db="EMBL/GenBank/DDBJ databases">
        <authorList>
            <person name="Shitrit D."/>
            <person name="Kirzner S."/>
            <person name="Dekel-Bird N.P."/>
            <person name="Avrani S."/>
            <person name="Sabehi G."/>
            <person name="Perkarsky I."/>
            <person name="Peleg M."/>
            <person name="Tahan R."/>
            <person name="Kondratyeva K."/>
            <person name="Lindell D."/>
        </authorList>
    </citation>
    <scope>NUCLEOTIDE SEQUENCE</scope>
</reference>
<evidence type="ECO:0000256" key="1">
    <source>
        <dbReference type="SAM" id="MobiDB-lite"/>
    </source>
</evidence>
<gene>
    <name evidence="2" type="ORF">STIP28_1</name>
</gene>
<dbReference type="EMBL" id="MZ803112">
    <property type="protein sequence ID" value="UAW01043.1"/>
    <property type="molecule type" value="Genomic_DNA"/>
</dbReference>
<sequence length="77" mass="8749">MYKGSSKFVTEPIELSRTLGCARYTDASKALREWAEDIHQKTLDKHQPQLDMERVKAEGFGPEAHPEDPTSNTKMIT</sequence>
<name>A0AAE8XFM7_9CAUD</name>
<accession>A0AAE8XFM7</accession>
<keyword evidence="3" id="KW-1185">Reference proteome</keyword>
<feature type="region of interest" description="Disordered" evidence="1">
    <location>
        <begin position="58"/>
        <end position="77"/>
    </location>
</feature>